<reference evidence="15 16" key="1">
    <citation type="submission" date="2020-02" db="EMBL/GenBank/DDBJ databases">
        <authorList>
            <person name="Rodrigo-Torres L."/>
            <person name="Arahal R. D."/>
            <person name="Lucena T."/>
        </authorList>
    </citation>
    <scope>NUCLEOTIDE SEQUENCE [LARGE SCALE GENOMIC DNA]</scope>
    <source>
        <strain evidence="15 16">CECT 9734</strain>
    </source>
</reference>
<evidence type="ECO:0000259" key="14">
    <source>
        <dbReference type="Pfam" id="PF07715"/>
    </source>
</evidence>
<dbReference type="InterPro" id="IPR037066">
    <property type="entry name" value="Plug_dom_sf"/>
</dbReference>
<dbReference type="InterPro" id="IPR039426">
    <property type="entry name" value="TonB-dep_rcpt-like"/>
</dbReference>
<dbReference type="PROSITE" id="PS52016">
    <property type="entry name" value="TONB_DEPENDENT_REC_3"/>
    <property type="match status" value="1"/>
</dbReference>
<evidence type="ECO:0000256" key="4">
    <source>
        <dbReference type="ARBA" id="ARBA00022692"/>
    </source>
</evidence>
<evidence type="ECO:0000256" key="6">
    <source>
        <dbReference type="ARBA" id="ARBA00023077"/>
    </source>
</evidence>
<sequence length="951" mass="102269">MYKNSKMAKSIRLALMFGGASLAMSGTAAAQAQSDDEQAEEAQERITVTGSRIKRTDYESSSPVQITSSEEIKASGFTRIEDLMNSLPQVEAAQTSYIANGASGVATLDLRGIGTNRTLVLMNGRRLQPGGVYSQAPDVNQVPAALVERVEVLTGGGSATYGADAVSGVVNFVMKDDFQGVELNVGASGYQHNNNNEYIQGLMDDRNFDYPNGGSGISGKSYNIDLTMGGTFAGGKGHATAYATWRQINEMRQETRDYSSCALNAAGTACGGSSTAPLPNTYFAPIVNGEYDFDQEVFWSLNPDGSFSPYDGSNVYNYAPVNHFMRPDTRYTMGAFVNYDVSDSFRPYMEVSYMHDRTAAQIAESGTFYAYNVLTIDNPLFSDAQRQQFRDQFGPDVDEIGTYIGKRNVEGGPRMNNLEHNAFRIVAGAEGYINANWSYDVSFQYGSTSSSTAYVNDFYLPYVSQALGAEGADACGDGCTPYEVFTPGGVTGAAADALGGVAIMTGTTSQRIVNAYLTGEMDATFPTSDLPVAAVIGVESREIDFERIADTIYQEGALAGQGGPTNSLAGGYNVKEIFSELSVPVAEGRDGIDSMTVDFGLRFSDYSSSGKETTYKVALDYNITADWKLRASYNRAVRAPNVAELFAVTSIGLWGGTDPCAGDTPELSAAQCANTGVSASQYGNIDANPASQYNGIFGGNVNLDPEVADTYTVGVVAAPTDNLNFTVDYWAIDIEDVIGTVGASNTLRQCAITGQAQYCDNVNRAPSGSLWRGNEGYVVATNVNVGEETYRGVDLNANYIMEDVLGGTITARMNGSYYLEKYADSTGQDCAGLVNSVCFPQPDWRHSLTMTYSSDSFWTAQAKWRYFGDVGYDEEVDNLLIADGGIKAQSYLDIVTTFDLNENTSLLFGVNNILDKEPPMVGGSISTNANTIAGFYDTLGRYIHANVTFRF</sequence>
<proteinExistence type="inferred from homology"/>
<keyword evidence="6 11" id="KW-0798">TonB box</keyword>
<dbReference type="InterPro" id="IPR012910">
    <property type="entry name" value="Plug_dom"/>
</dbReference>
<keyword evidence="4 9" id="KW-0812">Transmembrane</keyword>
<dbReference type="InterPro" id="IPR000531">
    <property type="entry name" value="Beta-barrel_TonB"/>
</dbReference>
<comment type="similarity">
    <text evidence="9 11">Belongs to the TonB-dependent receptor family.</text>
</comment>
<dbReference type="AlphaFoldDB" id="A0A6S6WV53"/>
<evidence type="ECO:0000313" key="15">
    <source>
        <dbReference type="EMBL" id="CAB0151265.1"/>
    </source>
</evidence>
<dbReference type="PROSITE" id="PS01156">
    <property type="entry name" value="TONB_DEPENDENT_REC_2"/>
    <property type="match status" value="1"/>
</dbReference>
<dbReference type="PANTHER" id="PTHR47234:SF2">
    <property type="entry name" value="TONB-DEPENDENT RECEPTOR"/>
    <property type="match status" value="1"/>
</dbReference>
<evidence type="ECO:0000256" key="5">
    <source>
        <dbReference type="ARBA" id="ARBA00022729"/>
    </source>
</evidence>
<keyword evidence="3 9" id="KW-1134">Transmembrane beta strand</keyword>
<keyword evidence="2 9" id="KW-0813">Transport</keyword>
<accession>A0A6S6WV53</accession>
<keyword evidence="8 9" id="KW-0998">Cell outer membrane</keyword>
<comment type="subcellular location">
    <subcellularLocation>
        <location evidence="1 9">Cell outer membrane</location>
        <topology evidence="1 9">Multi-pass membrane protein</topology>
    </subcellularLocation>
</comment>
<dbReference type="PANTHER" id="PTHR47234">
    <property type="match status" value="1"/>
</dbReference>
<organism evidence="15 16">
    <name type="scientific">Pseudidiomarina piscicola</name>
    <dbReference type="NCBI Taxonomy" id="2614830"/>
    <lineage>
        <taxon>Bacteria</taxon>
        <taxon>Pseudomonadati</taxon>
        <taxon>Pseudomonadota</taxon>
        <taxon>Gammaproteobacteria</taxon>
        <taxon>Alteromonadales</taxon>
        <taxon>Idiomarinaceae</taxon>
        <taxon>Pseudidiomarina</taxon>
    </lineage>
</organism>
<name>A0A6S6WV53_9GAMM</name>
<feature type="short sequence motif" description="TonB C-terminal box" evidence="10">
    <location>
        <begin position="934"/>
        <end position="951"/>
    </location>
</feature>
<feature type="domain" description="TonB-dependent receptor-like beta-barrel" evidence="13">
    <location>
        <begin position="382"/>
        <end position="913"/>
    </location>
</feature>
<dbReference type="EMBL" id="CADCXY010000003">
    <property type="protein sequence ID" value="CAB0151265.1"/>
    <property type="molecule type" value="Genomic_DNA"/>
</dbReference>
<dbReference type="GO" id="GO:0009279">
    <property type="term" value="C:cell outer membrane"/>
    <property type="evidence" value="ECO:0007669"/>
    <property type="project" value="UniProtKB-SubCell"/>
</dbReference>
<dbReference type="Proteomes" id="UP000481517">
    <property type="component" value="Unassembled WGS sequence"/>
</dbReference>
<dbReference type="Pfam" id="PF00593">
    <property type="entry name" value="TonB_dep_Rec_b-barrel"/>
    <property type="match status" value="1"/>
</dbReference>
<evidence type="ECO:0000313" key="16">
    <source>
        <dbReference type="Proteomes" id="UP000481517"/>
    </source>
</evidence>
<feature type="chain" id="PRO_5028799306" evidence="12">
    <location>
        <begin position="31"/>
        <end position="951"/>
    </location>
</feature>
<evidence type="ECO:0000256" key="9">
    <source>
        <dbReference type="PROSITE-ProRule" id="PRU01360"/>
    </source>
</evidence>
<dbReference type="InterPro" id="IPR010917">
    <property type="entry name" value="TonB_rcpt_CS"/>
</dbReference>
<protein>
    <submittedName>
        <fullName evidence="15">Vitamin B12 transporter BtuB</fullName>
    </submittedName>
</protein>
<dbReference type="Pfam" id="PF07715">
    <property type="entry name" value="Plug"/>
    <property type="match status" value="1"/>
</dbReference>
<dbReference type="SUPFAM" id="SSF56935">
    <property type="entry name" value="Porins"/>
    <property type="match status" value="1"/>
</dbReference>
<evidence type="ECO:0000256" key="8">
    <source>
        <dbReference type="ARBA" id="ARBA00023237"/>
    </source>
</evidence>
<evidence type="ECO:0000256" key="7">
    <source>
        <dbReference type="ARBA" id="ARBA00023136"/>
    </source>
</evidence>
<keyword evidence="5 12" id="KW-0732">Signal</keyword>
<dbReference type="Gene3D" id="2.40.170.20">
    <property type="entry name" value="TonB-dependent receptor, beta-barrel domain"/>
    <property type="match status" value="1"/>
</dbReference>
<evidence type="ECO:0000256" key="10">
    <source>
        <dbReference type="PROSITE-ProRule" id="PRU10144"/>
    </source>
</evidence>
<gene>
    <name evidence="15" type="primary">btuB_3</name>
    <name evidence="15" type="ORF">PSI9734_01677</name>
</gene>
<dbReference type="Gene3D" id="2.170.130.10">
    <property type="entry name" value="TonB-dependent receptor, plug domain"/>
    <property type="match status" value="1"/>
</dbReference>
<evidence type="ECO:0000256" key="1">
    <source>
        <dbReference type="ARBA" id="ARBA00004571"/>
    </source>
</evidence>
<feature type="signal peptide" evidence="12">
    <location>
        <begin position="1"/>
        <end position="30"/>
    </location>
</feature>
<evidence type="ECO:0000256" key="12">
    <source>
        <dbReference type="SAM" id="SignalP"/>
    </source>
</evidence>
<evidence type="ECO:0000256" key="2">
    <source>
        <dbReference type="ARBA" id="ARBA00022448"/>
    </source>
</evidence>
<feature type="domain" description="TonB-dependent receptor plug" evidence="14">
    <location>
        <begin position="59"/>
        <end position="169"/>
    </location>
</feature>
<evidence type="ECO:0000256" key="3">
    <source>
        <dbReference type="ARBA" id="ARBA00022452"/>
    </source>
</evidence>
<dbReference type="InterPro" id="IPR036942">
    <property type="entry name" value="Beta-barrel_TonB_sf"/>
</dbReference>
<keyword evidence="16" id="KW-1185">Reference proteome</keyword>
<evidence type="ECO:0000259" key="13">
    <source>
        <dbReference type="Pfam" id="PF00593"/>
    </source>
</evidence>
<evidence type="ECO:0000256" key="11">
    <source>
        <dbReference type="RuleBase" id="RU003357"/>
    </source>
</evidence>
<keyword evidence="7 9" id="KW-0472">Membrane</keyword>